<gene>
    <name evidence="2" type="primary">exoD2</name>
    <name evidence="2" type="ordered locus">cce_0068</name>
</gene>
<dbReference type="PANTHER" id="PTHR41795">
    <property type="entry name" value="EXOPOLYSACCHARIDE SYNTHESIS PROTEIN"/>
    <property type="match status" value="1"/>
</dbReference>
<sequence>MLYSMNLKFSQDIETLLHHLILHPLTLREILCQTSERGFCLTISLLVLPFLFPMPPGFSSILGGGCLLLSLQMALGRRSPWLPKQVATFQFPKSLTKHLLKNLKKVTKWLEKFCRPRFFQVANHPFVWRGNGLCMAWLAILLMLPIPFTNPIPTIGILVLAVATLETDGLLICVGYVLTAMNTLFFGFLGYLAWSTPQLLPQIFQ</sequence>
<dbReference type="KEGG" id="cyt:cce_0068"/>
<evidence type="ECO:0000313" key="2">
    <source>
        <dbReference type="EMBL" id="ACB49420.1"/>
    </source>
</evidence>
<dbReference type="AlphaFoldDB" id="B1WZ54"/>
<feature type="transmembrane region" description="Helical" evidence="1">
    <location>
        <begin position="169"/>
        <end position="194"/>
    </location>
</feature>
<dbReference type="Proteomes" id="UP000001203">
    <property type="component" value="Chromosome circular"/>
</dbReference>
<proteinExistence type="predicted"/>
<accession>B1WZ54</accession>
<dbReference type="PANTHER" id="PTHR41795:SF1">
    <property type="entry name" value="EXOPOLYSACCHARIDE SYNTHESIS PROTEIN"/>
    <property type="match status" value="1"/>
</dbReference>
<organism evidence="2 3">
    <name type="scientific">Crocosphaera subtropica (strain ATCC 51142 / BH68)</name>
    <name type="common">Cyanothece sp. (strain ATCC 51142)</name>
    <dbReference type="NCBI Taxonomy" id="43989"/>
    <lineage>
        <taxon>Bacteria</taxon>
        <taxon>Bacillati</taxon>
        <taxon>Cyanobacteriota</taxon>
        <taxon>Cyanophyceae</taxon>
        <taxon>Oscillatoriophycideae</taxon>
        <taxon>Chroococcales</taxon>
        <taxon>Aphanothecaceae</taxon>
        <taxon>Crocosphaera</taxon>
        <taxon>Crocosphaera subtropica</taxon>
    </lineage>
</organism>
<dbReference type="EMBL" id="CP000806">
    <property type="protein sequence ID" value="ACB49420.1"/>
    <property type="molecule type" value="Genomic_DNA"/>
</dbReference>
<dbReference type="InterPro" id="IPR010331">
    <property type="entry name" value="ExoD"/>
</dbReference>
<feature type="transmembrane region" description="Helical" evidence="1">
    <location>
        <begin position="136"/>
        <end position="163"/>
    </location>
</feature>
<protein>
    <submittedName>
        <fullName evidence="2">Exopolysaccharide synthesis protein</fullName>
    </submittedName>
</protein>
<dbReference type="Pfam" id="PF06055">
    <property type="entry name" value="ExoD"/>
    <property type="match status" value="1"/>
</dbReference>
<dbReference type="STRING" id="43989.cce_0068"/>
<dbReference type="PIRSF" id="PIRSF033239">
    <property type="entry name" value="ExoD"/>
    <property type="match status" value="1"/>
</dbReference>
<name>B1WZ54_CROS5</name>
<evidence type="ECO:0000256" key="1">
    <source>
        <dbReference type="SAM" id="Phobius"/>
    </source>
</evidence>
<keyword evidence="1" id="KW-0472">Membrane</keyword>
<keyword evidence="3" id="KW-1185">Reference proteome</keyword>
<reference evidence="2 3" key="1">
    <citation type="journal article" date="2008" name="Proc. Natl. Acad. Sci. U.S.A.">
        <title>The genome of Cyanothece 51142, a unicellular diazotrophic cyanobacterium important in the marine nitrogen cycle.</title>
        <authorList>
            <person name="Welsh E.A."/>
            <person name="Liberton M."/>
            <person name="Stoeckel J."/>
            <person name="Loh T."/>
            <person name="Elvitigala T."/>
            <person name="Wang C."/>
            <person name="Wollam A."/>
            <person name="Fulton R.S."/>
            <person name="Clifton S.W."/>
            <person name="Jacobs J.M."/>
            <person name="Aurora R."/>
            <person name="Ghosh B.K."/>
            <person name="Sherman L.A."/>
            <person name="Smith R.D."/>
            <person name="Wilson R.K."/>
            <person name="Pakrasi H.B."/>
        </authorList>
    </citation>
    <scope>NUCLEOTIDE SEQUENCE [LARGE SCALE GENOMIC DNA]</scope>
    <source>
        <strain evidence="3">ATCC 51142 / BH68</strain>
    </source>
</reference>
<evidence type="ECO:0000313" key="3">
    <source>
        <dbReference type="Proteomes" id="UP000001203"/>
    </source>
</evidence>
<dbReference type="eggNOG" id="COG3932">
    <property type="taxonomic scope" value="Bacteria"/>
</dbReference>
<keyword evidence="1" id="KW-0812">Transmembrane</keyword>
<dbReference type="HOGENOM" id="CLU_093444_0_2_3"/>
<keyword evidence="1" id="KW-1133">Transmembrane helix</keyword>